<evidence type="ECO:0000259" key="6">
    <source>
        <dbReference type="PROSITE" id="PS50255"/>
    </source>
</evidence>
<reference evidence="7 8" key="1">
    <citation type="submission" date="2024-02" db="EMBL/GenBank/DDBJ databases">
        <authorList>
            <person name="Chen Y."/>
            <person name="Shah S."/>
            <person name="Dougan E. K."/>
            <person name="Thang M."/>
            <person name="Chan C."/>
        </authorList>
    </citation>
    <scope>NUCLEOTIDE SEQUENCE [LARGE SCALE GENOMIC DNA]</scope>
</reference>
<evidence type="ECO:0000313" key="7">
    <source>
        <dbReference type="EMBL" id="CAK9111277.1"/>
    </source>
</evidence>
<dbReference type="InterPro" id="IPR009075">
    <property type="entry name" value="AcylCo_DH/oxidase_C"/>
</dbReference>
<organism evidence="7 8">
    <name type="scientific">Durusdinium trenchii</name>
    <dbReference type="NCBI Taxonomy" id="1381693"/>
    <lineage>
        <taxon>Eukaryota</taxon>
        <taxon>Sar</taxon>
        <taxon>Alveolata</taxon>
        <taxon>Dinophyceae</taxon>
        <taxon>Suessiales</taxon>
        <taxon>Symbiodiniaceae</taxon>
        <taxon>Durusdinium</taxon>
    </lineage>
</organism>
<dbReference type="PANTHER" id="PTHR48083:SF28">
    <property type="entry name" value="ACYL-COA DEHYDROGENASE FAMILY PROTEIN (AFU_ORTHOLOGUE AFUA_6G10880)-RELATED"/>
    <property type="match status" value="1"/>
</dbReference>
<evidence type="ECO:0000256" key="5">
    <source>
        <dbReference type="ARBA" id="ARBA00023002"/>
    </source>
</evidence>
<dbReference type="Pfam" id="PF02770">
    <property type="entry name" value="Acyl-CoA_dh_M"/>
    <property type="match status" value="1"/>
</dbReference>
<gene>
    <name evidence="7" type="ORF">SCF082_LOCUS51669</name>
</gene>
<dbReference type="SUPFAM" id="SSF56645">
    <property type="entry name" value="Acyl-CoA dehydrogenase NM domain-like"/>
    <property type="match status" value="1"/>
</dbReference>
<comment type="cofactor">
    <cofactor evidence="1">
        <name>FAD</name>
        <dbReference type="ChEBI" id="CHEBI:57692"/>
    </cofactor>
</comment>
<dbReference type="InterPro" id="IPR046373">
    <property type="entry name" value="Acyl-CoA_Oxase/DH_mid-dom_sf"/>
</dbReference>
<evidence type="ECO:0000256" key="3">
    <source>
        <dbReference type="ARBA" id="ARBA00022630"/>
    </source>
</evidence>
<proteinExistence type="inferred from homology"/>
<feature type="domain" description="Cytochrome b5 heme-binding" evidence="6">
    <location>
        <begin position="4"/>
        <end position="79"/>
    </location>
</feature>
<dbReference type="Gene3D" id="3.10.120.10">
    <property type="entry name" value="Cytochrome b5-like heme/steroid binding domain"/>
    <property type="match status" value="1"/>
</dbReference>
<protein>
    <submittedName>
        <fullName evidence="7">Acyl-CoA dehydrogenase apdG (Aspyridones biosynthesis protein G)</fullName>
    </submittedName>
</protein>
<dbReference type="InterPro" id="IPR009100">
    <property type="entry name" value="AcylCoA_DH/oxidase_NM_dom_sf"/>
</dbReference>
<dbReference type="Proteomes" id="UP001642464">
    <property type="component" value="Unassembled WGS sequence"/>
</dbReference>
<dbReference type="InterPro" id="IPR050741">
    <property type="entry name" value="Acyl-CoA_dehydrogenase"/>
</dbReference>
<keyword evidence="5" id="KW-0560">Oxidoreductase</keyword>
<keyword evidence="3" id="KW-0285">Flavoprotein</keyword>
<dbReference type="SUPFAM" id="SSF47203">
    <property type="entry name" value="Acyl-CoA dehydrogenase C-terminal domain-like"/>
    <property type="match status" value="1"/>
</dbReference>
<dbReference type="Gene3D" id="1.20.140.10">
    <property type="entry name" value="Butyryl-CoA Dehydrogenase, subunit A, domain 3"/>
    <property type="match status" value="1"/>
</dbReference>
<dbReference type="InterPro" id="IPR036400">
    <property type="entry name" value="Cyt_B5-like_heme/steroid_sf"/>
</dbReference>
<evidence type="ECO:0000256" key="2">
    <source>
        <dbReference type="ARBA" id="ARBA00009347"/>
    </source>
</evidence>
<dbReference type="PANTHER" id="PTHR48083">
    <property type="entry name" value="MEDIUM-CHAIN SPECIFIC ACYL-COA DEHYDROGENASE, MITOCHONDRIAL-RELATED"/>
    <property type="match status" value="1"/>
</dbReference>
<dbReference type="SMART" id="SM01117">
    <property type="entry name" value="Cyt-b5"/>
    <property type="match status" value="1"/>
</dbReference>
<comment type="similarity">
    <text evidence="2">Belongs to the acyl-CoA dehydrogenase family.</text>
</comment>
<dbReference type="InterPro" id="IPR013786">
    <property type="entry name" value="AcylCoA_DH/ox_N"/>
</dbReference>
<sequence length="507" mass="55824">MAAAAEYTEADVAKHNQNGDCWLIIEGAVYDVSKFMAFHPGSTGIIERVAGTDCTTEFFSLHREEVLEKYERLKIGQVKGVAPKAKKDKGALSKVPYAEWTSPFWTDKHHKVKRAAREFVEREIMPFVDEWEKKQAYPDELVETLAAEGYIAAALGPGPHLKLVPKLPGGVAPEDFDYFCEQIVSQEMKRTGAWALLDGLSGGTVIGAPPVMRFGSEEVRNKVVPEILSGKKRICLAITDPYAGSDVANTTCTATLSADGSHYIVKGVKKWITGGMKADYFTTLVRTGDKGHGGVSMLLIAREHGVETESIKTSYSSVAGTSFVTYDAKVPVGNLLGKEGMGFMVAMSNFNHERVAMAWGGLAQNRLVIEECFKWAYTRRVFGKRLIHQPQIQEKLAEMIAFNESAQAWSDIVTHRMNNLSYKDQNIQLAGTISMLKNQQVEASRVINEHAMQIFGGRGLTATGMGKKLENFQRTFQYGSILGGANSVLATQAIRHALKFMPADARL</sequence>
<name>A0ABP0SFX2_9DINO</name>
<evidence type="ECO:0000256" key="1">
    <source>
        <dbReference type="ARBA" id="ARBA00001974"/>
    </source>
</evidence>
<evidence type="ECO:0000313" key="8">
    <source>
        <dbReference type="Proteomes" id="UP001642464"/>
    </source>
</evidence>
<dbReference type="InterPro" id="IPR037069">
    <property type="entry name" value="AcylCoA_DH/ox_N_sf"/>
</dbReference>
<dbReference type="PROSITE" id="PS50255">
    <property type="entry name" value="CYTOCHROME_B5_2"/>
    <property type="match status" value="1"/>
</dbReference>
<keyword evidence="4" id="KW-0274">FAD</keyword>
<keyword evidence="8" id="KW-1185">Reference proteome</keyword>
<dbReference type="InterPro" id="IPR036250">
    <property type="entry name" value="AcylCo_DH-like_C"/>
</dbReference>
<dbReference type="InterPro" id="IPR006091">
    <property type="entry name" value="Acyl-CoA_Oxase/DH_mid-dom"/>
</dbReference>
<dbReference type="SUPFAM" id="SSF55856">
    <property type="entry name" value="Cytochrome b5-like heme/steroid binding domain"/>
    <property type="match status" value="1"/>
</dbReference>
<dbReference type="Gene3D" id="2.40.110.10">
    <property type="entry name" value="Butyryl-CoA Dehydrogenase, subunit A, domain 2"/>
    <property type="match status" value="1"/>
</dbReference>
<evidence type="ECO:0000256" key="4">
    <source>
        <dbReference type="ARBA" id="ARBA00022827"/>
    </source>
</evidence>
<dbReference type="Gene3D" id="1.10.540.10">
    <property type="entry name" value="Acyl-CoA dehydrogenase/oxidase, N-terminal domain"/>
    <property type="match status" value="1"/>
</dbReference>
<dbReference type="Pfam" id="PF00173">
    <property type="entry name" value="Cyt-b5"/>
    <property type="match status" value="1"/>
</dbReference>
<dbReference type="Pfam" id="PF02771">
    <property type="entry name" value="Acyl-CoA_dh_N"/>
    <property type="match status" value="1"/>
</dbReference>
<dbReference type="EMBL" id="CAXAMM010043686">
    <property type="protein sequence ID" value="CAK9111277.1"/>
    <property type="molecule type" value="Genomic_DNA"/>
</dbReference>
<accession>A0ABP0SFX2</accession>
<comment type="caution">
    <text evidence="7">The sequence shown here is derived from an EMBL/GenBank/DDBJ whole genome shotgun (WGS) entry which is preliminary data.</text>
</comment>
<dbReference type="InterPro" id="IPR001199">
    <property type="entry name" value="Cyt_B5-like_heme/steroid-bd"/>
</dbReference>
<dbReference type="Pfam" id="PF00441">
    <property type="entry name" value="Acyl-CoA_dh_1"/>
    <property type="match status" value="1"/>
</dbReference>